<gene>
    <name evidence="1" type="ORF">Sango_1316700</name>
</gene>
<protein>
    <submittedName>
        <fullName evidence="1">Uncharacterized protein</fullName>
    </submittedName>
</protein>
<evidence type="ECO:0000313" key="1">
    <source>
        <dbReference type="EMBL" id="KAK4398412.1"/>
    </source>
</evidence>
<name>A0AAE1WSE3_9LAMI</name>
<comment type="caution">
    <text evidence="1">The sequence shown here is derived from an EMBL/GenBank/DDBJ whole genome shotgun (WGS) entry which is preliminary data.</text>
</comment>
<reference evidence="1" key="2">
    <citation type="journal article" date="2024" name="Plant">
        <title>Genomic evolution and insights into agronomic trait innovations of Sesamum species.</title>
        <authorList>
            <person name="Miao H."/>
            <person name="Wang L."/>
            <person name="Qu L."/>
            <person name="Liu H."/>
            <person name="Sun Y."/>
            <person name="Le M."/>
            <person name="Wang Q."/>
            <person name="Wei S."/>
            <person name="Zheng Y."/>
            <person name="Lin W."/>
            <person name="Duan Y."/>
            <person name="Cao H."/>
            <person name="Xiong S."/>
            <person name="Wang X."/>
            <person name="Wei L."/>
            <person name="Li C."/>
            <person name="Ma Q."/>
            <person name="Ju M."/>
            <person name="Zhao R."/>
            <person name="Li G."/>
            <person name="Mu C."/>
            <person name="Tian Q."/>
            <person name="Mei H."/>
            <person name="Zhang T."/>
            <person name="Gao T."/>
            <person name="Zhang H."/>
        </authorList>
    </citation>
    <scope>NUCLEOTIDE SEQUENCE</scope>
    <source>
        <strain evidence="1">K16</strain>
    </source>
</reference>
<dbReference type="Proteomes" id="UP001289374">
    <property type="component" value="Unassembled WGS sequence"/>
</dbReference>
<accession>A0AAE1WSE3</accession>
<reference evidence="1" key="1">
    <citation type="submission" date="2020-06" db="EMBL/GenBank/DDBJ databases">
        <authorList>
            <person name="Li T."/>
            <person name="Hu X."/>
            <person name="Zhang T."/>
            <person name="Song X."/>
            <person name="Zhang H."/>
            <person name="Dai N."/>
            <person name="Sheng W."/>
            <person name="Hou X."/>
            <person name="Wei L."/>
        </authorList>
    </citation>
    <scope>NUCLEOTIDE SEQUENCE</scope>
    <source>
        <strain evidence="1">K16</strain>
        <tissue evidence="1">Leaf</tissue>
    </source>
</reference>
<organism evidence="1 2">
    <name type="scientific">Sesamum angolense</name>
    <dbReference type="NCBI Taxonomy" id="2727404"/>
    <lineage>
        <taxon>Eukaryota</taxon>
        <taxon>Viridiplantae</taxon>
        <taxon>Streptophyta</taxon>
        <taxon>Embryophyta</taxon>
        <taxon>Tracheophyta</taxon>
        <taxon>Spermatophyta</taxon>
        <taxon>Magnoliopsida</taxon>
        <taxon>eudicotyledons</taxon>
        <taxon>Gunneridae</taxon>
        <taxon>Pentapetalae</taxon>
        <taxon>asterids</taxon>
        <taxon>lamiids</taxon>
        <taxon>Lamiales</taxon>
        <taxon>Pedaliaceae</taxon>
        <taxon>Sesamum</taxon>
    </lineage>
</organism>
<sequence>MDPEYVVSGSEGAKSGLKCKQMGHEEKAAAVHEEIKRMHRLPPNSSYASHRLRVLNKIQHLLSLQEVHSAYSKQIAIICCPVSPGLVLNINPSTSLPGVWARMLHYRCQQHSPVISKEFGIKYSPFPFPCCVSLLVTWICNTTKIVSLELPGALYVVCKTLTEVTRTGPFSDTSCFCHRMLDHGNDWVNAQLHNTASEASE</sequence>
<proteinExistence type="predicted"/>
<evidence type="ECO:0000313" key="2">
    <source>
        <dbReference type="Proteomes" id="UP001289374"/>
    </source>
</evidence>
<dbReference type="EMBL" id="JACGWL010000007">
    <property type="protein sequence ID" value="KAK4398412.1"/>
    <property type="molecule type" value="Genomic_DNA"/>
</dbReference>
<keyword evidence="2" id="KW-1185">Reference proteome</keyword>
<dbReference type="AlphaFoldDB" id="A0AAE1WSE3"/>